<dbReference type="GO" id="GO:0008270">
    <property type="term" value="F:zinc ion binding"/>
    <property type="evidence" value="ECO:0007669"/>
    <property type="project" value="UniProtKB-KW"/>
</dbReference>
<name>A0AAN8PBR0_PATCE</name>
<dbReference type="Proteomes" id="UP001347796">
    <property type="component" value="Unassembled WGS sequence"/>
</dbReference>
<dbReference type="PROSITE" id="PS00518">
    <property type="entry name" value="ZF_RING_1"/>
    <property type="match status" value="1"/>
</dbReference>
<dbReference type="AlphaFoldDB" id="A0AAN8PBR0"/>
<dbReference type="PROSITE" id="PS50089">
    <property type="entry name" value="ZF_RING_2"/>
    <property type="match status" value="1"/>
</dbReference>
<dbReference type="EMBL" id="JAZGQO010000011">
    <property type="protein sequence ID" value="KAK6172544.1"/>
    <property type="molecule type" value="Genomic_DNA"/>
</dbReference>
<evidence type="ECO:0000256" key="2">
    <source>
        <dbReference type="ARBA" id="ARBA00022771"/>
    </source>
</evidence>
<feature type="domain" description="B box-type" evidence="6">
    <location>
        <begin position="136"/>
        <end position="177"/>
    </location>
</feature>
<dbReference type="Gene3D" id="3.30.40.10">
    <property type="entry name" value="Zinc/RING finger domain, C3HC4 (zinc finger)"/>
    <property type="match status" value="1"/>
</dbReference>
<comment type="caution">
    <text evidence="7">The sequence shown here is derived from an EMBL/GenBank/DDBJ whole genome shotgun (WGS) entry which is preliminary data.</text>
</comment>
<dbReference type="InterPro" id="IPR047153">
    <property type="entry name" value="TRIM45/56/19-like"/>
</dbReference>
<dbReference type="SUPFAM" id="SSF57845">
    <property type="entry name" value="B-box zinc-binding domain"/>
    <property type="match status" value="1"/>
</dbReference>
<evidence type="ECO:0000313" key="7">
    <source>
        <dbReference type="EMBL" id="KAK6172544.1"/>
    </source>
</evidence>
<keyword evidence="3" id="KW-0862">Zinc</keyword>
<dbReference type="PROSITE" id="PS50119">
    <property type="entry name" value="ZF_BBOX"/>
    <property type="match status" value="2"/>
</dbReference>
<organism evidence="7 8">
    <name type="scientific">Patella caerulea</name>
    <name type="common">Rayed Mediterranean limpet</name>
    <dbReference type="NCBI Taxonomy" id="87958"/>
    <lineage>
        <taxon>Eukaryota</taxon>
        <taxon>Metazoa</taxon>
        <taxon>Spiralia</taxon>
        <taxon>Lophotrochozoa</taxon>
        <taxon>Mollusca</taxon>
        <taxon>Gastropoda</taxon>
        <taxon>Patellogastropoda</taxon>
        <taxon>Patelloidea</taxon>
        <taxon>Patellidae</taxon>
        <taxon>Patella</taxon>
    </lineage>
</organism>
<dbReference type="PANTHER" id="PTHR25462:SF296">
    <property type="entry name" value="MEIOTIC P26, ISOFORM F"/>
    <property type="match status" value="1"/>
</dbReference>
<dbReference type="Pfam" id="PF00643">
    <property type="entry name" value="zf-B_box"/>
    <property type="match status" value="1"/>
</dbReference>
<evidence type="ECO:0000256" key="1">
    <source>
        <dbReference type="ARBA" id="ARBA00022723"/>
    </source>
</evidence>
<dbReference type="InterPro" id="IPR000315">
    <property type="entry name" value="Znf_B-box"/>
</dbReference>
<keyword evidence="1" id="KW-0479">Metal-binding</keyword>
<sequence length="475" mass="54274">MAEQMDKINCSICLNDFTEPKTIECGHEFCLKCLEDYVSKVGKDNRFPCPLCREEVVIPDGGVRIFSSSISGVNTENESINNPTPNCEACKKKTKSKFHCLDCKKCLCASCKVPHDSFFSDHRVSKLGRSRKTIDGGQPFCSRHTTENVEFYCKDCCQIICKECQKSDHKGHDTQEINLYGKEAMTELKNLKIKLEMKITELTNYVEDVNKKNSAINTSTVTSCAKIDQQVKNICEAVTRKGCEFKLYLQNARQKEERKLKRIVESSENFIDELEESVHNINTILKGDSMYDALDGLLTMRSQWEDDEARELIKLYDVSSEFHSGEIDTSTLDQMIGQLEITQSKKLTHTFNCSEVNQDSSFSPVYKVEDRSWHFKAYQYYPPRSYKCYLNLGMVVYGEDLVSNKIKVTMEFINNTYKGQPVVVVPLPRNTSLATEFIWETGYRMDELASVGVLDDEYGDQFTVQATIVVTDMKT</sequence>
<evidence type="ECO:0000259" key="5">
    <source>
        <dbReference type="PROSITE" id="PS50089"/>
    </source>
</evidence>
<proteinExistence type="predicted"/>
<dbReference type="SMART" id="SM00184">
    <property type="entry name" value="RING"/>
    <property type="match status" value="1"/>
</dbReference>
<accession>A0AAN8PBR0</accession>
<dbReference type="GO" id="GO:0061630">
    <property type="term" value="F:ubiquitin protein ligase activity"/>
    <property type="evidence" value="ECO:0007669"/>
    <property type="project" value="TreeGrafter"/>
</dbReference>
<dbReference type="Pfam" id="PF00097">
    <property type="entry name" value="zf-C3HC4"/>
    <property type="match status" value="1"/>
</dbReference>
<protein>
    <submittedName>
        <fullName evidence="7">Uncharacterized protein</fullName>
    </submittedName>
</protein>
<dbReference type="InterPro" id="IPR018957">
    <property type="entry name" value="Znf_C3HC4_RING-type"/>
</dbReference>
<dbReference type="GO" id="GO:0005654">
    <property type="term" value="C:nucleoplasm"/>
    <property type="evidence" value="ECO:0007669"/>
    <property type="project" value="TreeGrafter"/>
</dbReference>
<reference evidence="7 8" key="1">
    <citation type="submission" date="2024-01" db="EMBL/GenBank/DDBJ databases">
        <title>The genome of the rayed Mediterranean limpet Patella caerulea (Linnaeus, 1758).</title>
        <authorList>
            <person name="Anh-Thu Weber A."/>
            <person name="Halstead-Nussloch G."/>
        </authorList>
    </citation>
    <scope>NUCLEOTIDE SEQUENCE [LARGE SCALE GENOMIC DNA]</scope>
    <source>
        <strain evidence="7">AATW-2023a</strain>
        <tissue evidence="7">Whole specimen</tissue>
    </source>
</reference>
<dbReference type="InterPro" id="IPR013083">
    <property type="entry name" value="Znf_RING/FYVE/PHD"/>
</dbReference>
<gene>
    <name evidence="7" type="ORF">SNE40_016177</name>
</gene>
<dbReference type="InterPro" id="IPR001841">
    <property type="entry name" value="Znf_RING"/>
</dbReference>
<feature type="domain" description="B box-type" evidence="6">
    <location>
        <begin position="82"/>
        <end position="127"/>
    </location>
</feature>
<dbReference type="SMART" id="SM00336">
    <property type="entry name" value="BBOX"/>
    <property type="match status" value="2"/>
</dbReference>
<dbReference type="Gene3D" id="3.30.160.60">
    <property type="entry name" value="Classic Zinc Finger"/>
    <property type="match status" value="1"/>
</dbReference>
<dbReference type="SUPFAM" id="SSF57850">
    <property type="entry name" value="RING/U-box"/>
    <property type="match status" value="1"/>
</dbReference>
<dbReference type="InterPro" id="IPR017907">
    <property type="entry name" value="Znf_RING_CS"/>
</dbReference>
<keyword evidence="8" id="KW-1185">Reference proteome</keyword>
<evidence type="ECO:0000256" key="3">
    <source>
        <dbReference type="ARBA" id="ARBA00022833"/>
    </source>
</evidence>
<evidence type="ECO:0000313" key="8">
    <source>
        <dbReference type="Proteomes" id="UP001347796"/>
    </source>
</evidence>
<evidence type="ECO:0000259" key="6">
    <source>
        <dbReference type="PROSITE" id="PS50119"/>
    </source>
</evidence>
<dbReference type="PANTHER" id="PTHR25462">
    <property type="entry name" value="BONUS, ISOFORM C-RELATED"/>
    <property type="match status" value="1"/>
</dbReference>
<keyword evidence="2 4" id="KW-0863">Zinc-finger</keyword>
<evidence type="ECO:0000256" key="4">
    <source>
        <dbReference type="PROSITE-ProRule" id="PRU00024"/>
    </source>
</evidence>
<feature type="domain" description="RING-type" evidence="5">
    <location>
        <begin position="10"/>
        <end position="53"/>
    </location>
</feature>